<evidence type="ECO:0000313" key="4">
    <source>
        <dbReference type="Proteomes" id="UP001174909"/>
    </source>
</evidence>
<organism evidence="3 4">
    <name type="scientific">Geodia barretti</name>
    <name type="common">Barrett's horny sponge</name>
    <dbReference type="NCBI Taxonomy" id="519541"/>
    <lineage>
        <taxon>Eukaryota</taxon>
        <taxon>Metazoa</taxon>
        <taxon>Porifera</taxon>
        <taxon>Demospongiae</taxon>
        <taxon>Heteroscleromorpha</taxon>
        <taxon>Tetractinellida</taxon>
        <taxon>Astrophorina</taxon>
        <taxon>Geodiidae</taxon>
        <taxon>Geodia</taxon>
    </lineage>
</organism>
<feature type="transmembrane region" description="Helical" evidence="2">
    <location>
        <begin position="583"/>
        <end position="603"/>
    </location>
</feature>
<evidence type="ECO:0000256" key="1">
    <source>
        <dbReference type="SAM" id="MobiDB-lite"/>
    </source>
</evidence>
<evidence type="ECO:0000313" key="3">
    <source>
        <dbReference type="EMBL" id="CAI8038879.1"/>
    </source>
</evidence>
<keyword evidence="2" id="KW-0472">Membrane</keyword>
<name>A0AA35T062_GEOBA</name>
<dbReference type="SUPFAM" id="SSF53187">
    <property type="entry name" value="Zn-dependent exopeptidases"/>
    <property type="match status" value="1"/>
</dbReference>
<gene>
    <name evidence="3" type="ORF">GBAR_LOCUS21663</name>
</gene>
<dbReference type="AlphaFoldDB" id="A0AA35T062"/>
<proteinExistence type="predicted"/>
<feature type="transmembrane region" description="Helical" evidence="2">
    <location>
        <begin position="460"/>
        <end position="483"/>
    </location>
</feature>
<keyword evidence="4" id="KW-1185">Reference proteome</keyword>
<feature type="transmembrane region" description="Helical" evidence="2">
    <location>
        <begin position="372"/>
        <end position="391"/>
    </location>
</feature>
<feature type="transmembrane region" description="Helical" evidence="2">
    <location>
        <begin position="609"/>
        <end position="629"/>
    </location>
</feature>
<dbReference type="Proteomes" id="UP001174909">
    <property type="component" value="Unassembled WGS sequence"/>
</dbReference>
<feature type="transmembrane region" description="Helical" evidence="2">
    <location>
        <begin position="504"/>
        <end position="525"/>
    </location>
</feature>
<dbReference type="PANTHER" id="PTHR13304">
    <property type="entry name" value="GLYCOSYLPHOSPHATIDYLINOSITOL ANCHOR ATTACHMENT 1 PROTEIN"/>
    <property type="match status" value="1"/>
</dbReference>
<feature type="region of interest" description="Disordered" evidence="1">
    <location>
        <begin position="637"/>
        <end position="658"/>
    </location>
</feature>
<dbReference type="PIRSF" id="PIRSF036762">
    <property type="entry name" value="GAA1"/>
    <property type="match status" value="1"/>
</dbReference>
<protein>
    <submittedName>
        <fullName evidence="3">Glycosylphosphatidylinositol anchor attachment 1 protein</fullName>
    </submittedName>
</protein>
<keyword evidence="2" id="KW-1133">Transmembrane helix</keyword>
<keyword evidence="2" id="KW-0812">Transmembrane</keyword>
<feature type="transmembrane region" description="Helical" evidence="2">
    <location>
        <begin position="545"/>
        <end position="571"/>
    </location>
</feature>
<accession>A0AA35T062</accession>
<dbReference type="Gene3D" id="3.40.630.10">
    <property type="entry name" value="Zn peptidases"/>
    <property type="match status" value="1"/>
</dbReference>
<dbReference type="Pfam" id="PF04114">
    <property type="entry name" value="Gaa1"/>
    <property type="match status" value="1"/>
</dbReference>
<feature type="transmembrane region" description="Helical" evidence="2">
    <location>
        <begin position="427"/>
        <end position="448"/>
    </location>
</feature>
<sequence>MKLASLLESKRSKKLAGFLIKRRKPLGILLYLCGLVYLGMLPRDEFNRRSFVDENALMVGLVRREFRDSQSISDYAEELADFGVDQEGLMVWLEASFSRIGLEVYSQNYSAVLPAVAGPQAASVSGRSVYGVLRAGRASSAESLVFSAPSGEAANTHGLAVMLSLAKYFKSKNYWAKDIIFLVTTGGEIGVQAWINSYMGNAVKGINAGPLPGRSGAIQAVINLEIDSPKIEYARIMIEGVNGILPNLDLVHVLTHLSEMEGIPSALHMGWEGVRSHGRYSKPDLSDSAHKLYTVASLMAHQAPGLPLAGHAPFLRHRIDSVTVRGVGSGPTAKPLLNLARALEGSFRSLNNLLERLHHSEFFYYAPSRGRFISIGLFMPPLGLLLAPLMLEGLSQWLLARGFRVAAAECSGSGDSSQQQLLHPPTFPFHSILGMVLPSLMSGVLLLILPRLAAMLLTPLGPGVLAAALAWGCLLSIFLPLFSSSTVPASSWHMTKCFSLILQLLLLVTVAMMNYALSISLVLFLPLPSVLSQPSTINGGRLGRVLGQLFLLLCSPPLSILYLCCLYNTLLASNISPSSDIRAVLVGGVGVAGRGLVLAYNSWYFAEAWLFPVVCVVVWPAWLMGWKLACQTVQEKRREESGRGGGKPDSSASHLHSD</sequence>
<dbReference type="EMBL" id="CASHTH010003016">
    <property type="protein sequence ID" value="CAI8038879.1"/>
    <property type="molecule type" value="Genomic_DNA"/>
</dbReference>
<dbReference type="InterPro" id="IPR007246">
    <property type="entry name" value="Gaa1"/>
</dbReference>
<evidence type="ECO:0000256" key="2">
    <source>
        <dbReference type="SAM" id="Phobius"/>
    </source>
</evidence>
<dbReference type="PANTHER" id="PTHR13304:SF0">
    <property type="entry name" value="GLYCOSYLPHOSPHATIDYLINOSITOL ANCHOR ATTACHMENT 1 PROTEIN"/>
    <property type="match status" value="1"/>
</dbReference>
<dbReference type="GO" id="GO:0042765">
    <property type="term" value="C:GPI-anchor transamidase complex"/>
    <property type="evidence" value="ECO:0007669"/>
    <property type="project" value="InterPro"/>
</dbReference>
<dbReference type="GO" id="GO:0016255">
    <property type="term" value="P:attachment of GPI anchor to protein"/>
    <property type="evidence" value="ECO:0007669"/>
    <property type="project" value="TreeGrafter"/>
</dbReference>
<reference evidence="3" key="1">
    <citation type="submission" date="2023-03" db="EMBL/GenBank/DDBJ databases">
        <authorList>
            <person name="Steffen K."/>
            <person name="Cardenas P."/>
        </authorList>
    </citation>
    <scope>NUCLEOTIDE SEQUENCE</scope>
</reference>
<comment type="caution">
    <text evidence="3">The sequence shown here is derived from an EMBL/GenBank/DDBJ whole genome shotgun (WGS) entry which is preliminary data.</text>
</comment>